<dbReference type="InterPro" id="IPR011006">
    <property type="entry name" value="CheY-like_superfamily"/>
</dbReference>
<organism evidence="29 30">
    <name type="scientific">Nitrosospira multiformis</name>
    <dbReference type="NCBI Taxonomy" id="1231"/>
    <lineage>
        <taxon>Bacteria</taxon>
        <taxon>Pseudomonadati</taxon>
        <taxon>Pseudomonadota</taxon>
        <taxon>Betaproteobacteria</taxon>
        <taxon>Nitrosomonadales</taxon>
        <taxon>Nitrosomonadaceae</taxon>
        <taxon>Nitrosospira</taxon>
    </lineage>
</organism>
<evidence type="ECO:0000256" key="16">
    <source>
        <dbReference type="ARBA" id="ARBA00068150"/>
    </source>
</evidence>
<feature type="domain" description="PAC" evidence="26">
    <location>
        <begin position="648"/>
        <end position="700"/>
    </location>
</feature>
<dbReference type="InterPro" id="IPR003661">
    <property type="entry name" value="HisK_dim/P_dom"/>
</dbReference>
<dbReference type="InterPro" id="IPR000014">
    <property type="entry name" value="PAS"/>
</dbReference>
<feature type="coiled-coil region" evidence="20">
    <location>
        <begin position="387"/>
        <end position="425"/>
    </location>
</feature>
<dbReference type="Gene3D" id="3.40.50.2300">
    <property type="match status" value="1"/>
</dbReference>
<dbReference type="PANTHER" id="PTHR45339">
    <property type="entry name" value="HYBRID SIGNAL TRANSDUCTION HISTIDINE KINASE J"/>
    <property type="match status" value="1"/>
</dbReference>
<feature type="modified residue" description="Phosphohistidine" evidence="18">
    <location>
        <position position="1346"/>
    </location>
</feature>
<dbReference type="CDD" id="cd06225">
    <property type="entry name" value="HAMP"/>
    <property type="match status" value="1"/>
</dbReference>
<keyword evidence="5 19" id="KW-0597">Phosphoprotein</keyword>
<dbReference type="InterPro" id="IPR000700">
    <property type="entry name" value="PAS-assoc_C"/>
</dbReference>
<gene>
    <name evidence="29" type="ORF">SAMN05216404_10677</name>
</gene>
<feature type="transmembrane region" description="Helical" evidence="22">
    <location>
        <begin position="12"/>
        <end position="31"/>
    </location>
</feature>
<dbReference type="InterPro" id="IPR036641">
    <property type="entry name" value="HPT_dom_sf"/>
</dbReference>
<dbReference type="Gene3D" id="1.10.287.130">
    <property type="match status" value="1"/>
</dbReference>
<sequence>MIRFTSLTQRFAVWFVVVSLLPILIIGYALLRTFETEAEKAAIQQVSGIADMKAEQIDSYLRERLLDARVIQTTSTTRMAMQDFSRVYVKSGVDSDAYRQLDAFYREHFKRFVEDAGYYDLFLISPQGEIVYSQAHESDFATSLITGPYRNSGFAWVVRAALNTLQSGVSDFEYYPPSKGAIAAFMALPIIVQGKLEGVLALQIYSERVFEVVTDNVGLGASGETVVTRLLNDRTALVIAPLKHEPNAALQYKIPLATPPFSIAIQSGLHGERGGGLKTDYRAKEVVAAWRYLPRMNWGIEVKMDAEEVFAFVPRVRNYSLIVLSFTLIAAMLGALLFSRRVVTTLKNLSHSAQHIAAGNLRQRVPVAGWDEIGQLASTFNTMTERLTASDRQRDVAEKDLRQLNQNLENRVAKRTADLEQANAVLVSKEEEMRSIVEHMVDCIITIDDKSIIRSVNPVIEKLFGYTREEVIGQPLSMLMPEPHRSNHEKYIERYYRTGRGRCEFDHILALEVEGVHNIGMGREVEGRHKNGELIDLYVAVSEYFVGGKRYFTGVLRDIRERKRVEQALRNSEQRFRAIVDNLAALVGEMTPDGVLVEINRTALEVGGLRSEDVIGKCLSDTGWFSYKPEVQQQLREDIRRARAGEIVRRDIEMRIANGGLMTADCMLVPVRDAKGQVVKIIPSAIDISDRSRILKDLEQARHDAEQANQAKSIFLAAMSHEIRTPMNGVIGMADVLQQTSLSGYQMEMVDLIRESAFALLEIIEDILDFSKIEAGRLEIEQAPMSVEKVVEKACAMLESLAARKAVELTLFLDPAIPEEVLGDALRLRQVLVNLANNAIKFSSGLQEPGRVSVRALLVDGSEKAVTVEFEITDNGIGMNEEVQSRLFTSFTQGDTSTTRRYGGTGLGLAITHHLVQLMGGSIRVQSAPGEGSVFTVRLTFDLIPSSHMEDKVIDLSGISCLVIGAEKGLADDLAVYLRYSGAVAERVIDLPAALKRIEVLPPGLWLLVIDAGHETPPLEELRAAFRSRPDLDPHFVVLEHGHHEPDIEPRFVVIRRGRRRHERTEEVDTVTLDGDVMHRDAFLRAVALAAGRLQEELPAPPSEEVKAVALPSREKALGEGRLILVAEDSEINQKVIRQQLSLLGYAADIAKDGREALKRWESGNYALLLTDLHMPEIDGYQLTAAIRVKEGEQGAARKPIIAITANALKGEAEHCRAVGMDDYLSKPVQLSHLKAVLQKWLPSPGSSTELLELAPPGSTAPAPSATAMPAAPATPAEPTTTGAPALSTIAAKPVDVHILEQLVGNDPAVINEFLQDFRVSARKTAEELRAACQAGDAKTAGGIGHKLKSSARSVGALQLGELCAQMEQAGKAGDMTRLNELLPRFESELAAVDGYISTLE</sequence>
<evidence type="ECO:0000256" key="12">
    <source>
        <dbReference type="ARBA" id="ARBA00023012"/>
    </source>
</evidence>
<dbReference type="InterPro" id="IPR003594">
    <property type="entry name" value="HATPase_dom"/>
</dbReference>
<dbReference type="PROSITE" id="PS50113">
    <property type="entry name" value="PAC"/>
    <property type="match status" value="2"/>
</dbReference>
<evidence type="ECO:0000256" key="13">
    <source>
        <dbReference type="ARBA" id="ARBA00023136"/>
    </source>
</evidence>
<feature type="domain" description="PAS" evidence="25">
    <location>
        <begin position="429"/>
        <end position="499"/>
    </location>
</feature>
<evidence type="ECO:0000256" key="20">
    <source>
        <dbReference type="SAM" id="Coils"/>
    </source>
</evidence>
<dbReference type="PROSITE" id="PS50894">
    <property type="entry name" value="HPT"/>
    <property type="match status" value="1"/>
</dbReference>
<keyword evidence="9 29" id="KW-0418">Kinase</keyword>
<dbReference type="InterPro" id="IPR005467">
    <property type="entry name" value="His_kinase_dom"/>
</dbReference>
<evidence type="ECO:0000313" key="30">
    <source>
        <dbReference type="Proteomes" id="UP000183898"/>
    </source>
</evidence>
<keyword evidence="4" id="KW-1003">Cell membrane</keyword>
<dbReference type="EMBL" id="FOCT01000006">
    <property type="protein sequence ID" value="SEN67850.1"/>
    <property type="molecule type" value="Genomic_DNA"/>
</dbReference>
<dbReference type="GO" id="GO:0005524">
    <property type="term" value="F:ATP binding"/>
    <property type="evidence" value="ECO:0007669"/>
    <property type="project" value="UniProtKB-KW"/>
</dbReference>
<dbReference type="CDD" id="cd00088">
    <property type="entry name" value="HPT"/>
    <property type="match status" value="1"/>
</dbReference>
<dbReference type="SUPFAM" id="SSF55785">
    <property type="entry name" value="PYP-like sensor domain (PAS domain)"/>
    <property type="match status" value="2"/>
</dbReference>
<dbReference type="Gene3D" id="3.30.565.10">
    <property type="entry name" value="Histidine kinase-like ATPase, C-terminal domain"/>
    <property type="match status" value="1"/>
</dbReference>
<keyword evidence="6" id="KW-0808">Transferase</keyword>
<dbReference type="EC" id="2.7.13.3" evidence="3"/>
<dbReference type="InterPro" id="IPR008207">
    <property type="entry name" value="Sig_transdc_His_kin_Hpt_dom"/>
</dbReference>
<evidence type="ECO:0000256" key="17">
    <source>
        <dbReference type="ARBA" id="ARBA00070152"/>
    </source>
</evidence>
<feature type="compositionally biased region" description="Low complexity" evidence="21">
    <location>
        <begin position="1255"/>
        <end position="1282"/>
    </location>
</feature>
<dbReference type="CDD" id="cd00130">
    <property type="entry name" value="PAS"/>
    <property type="match status" value="2"/>
</dbReference>
<comment type="subcellular location">
    <subcellularLocation>
        <location evidence="2">Cell membrane</location>
        <topology evidence="2">Multi-pass membrane protein</topology>
    </subcellularLocation>
</comment>
<evidence type="ECO:0000256" key="11">
    <source>
        <dbReference type="ARBA" id="ARBA00022989"/>
    </source>
</evidence>
<evidence type="ECO:0000256" key="6">
    <source>
        <dbReference type="ARBA" id="ARBA00022679"/>
    </source>
</evidence>
<keyword evidence="7 22" id="KW-0812">Transmembrane</keyword>
<name>A0A1H8IG93_9PROT</name>
<dbReference type="Pfam" id="PF02743">
    <property type="entry name" value="dCache_1"/>
    <property type="match status" value="1"/>
</dbReference>
<feature type="transmembrane region" description="Helical" evidence="22">
    <location>
        <begin position="319"/>
        <end position="338"/>
    </location>
</feature>
<reference evidence="29 30" key="1">
    <citation type="submission" date="2016-10" db="EMBL/GenBank/DDBJ databases">
        <authorList>
            <person name="de Groot N.N."/>
        </authorList>
    </citation>
    <scope>NUCLEOTIDE SEQUENCE [LARGE SCALE GENOMIC DNA]</scope>
    <source>
        <strain evidence="29 30">Nl18</strain>
    </source>
</reference>
<evidence type="ECO:0000256" key="7">
    <source>
        <dbReference type="ARBA" id="ARBA00022692"/>
    </source>
</evidence>
<comment type="subunit">
    <text evidence="15">At low DSF concentrations, interacts with RpfF.</text>
</comment>
<dbReference type="GO" id="GO:0000155">
    <property type="term" value="F:phosphorelay sensor kinase activity"/>
    <property type="evidence" value="ECO:0007669"/>
    <property type="project" value="InterPro"/>
</dbReference>
<dbReference type="InterPro" id="IPR013767">
    <property type="entry name" value="PAS_fold"/>
</dbReference>
<keyword evidence="12" id="KW-0902">Two-component regulatory system</keyword>
<dbReference type="SUPFAM" id="SSF47384">
    <property type="entry name" value="Homodimeric domain of signal transducing histidine kinase"/>
    <property type="match status" value="1"/>
</dbReference>
<evidence type="ECO:0000256" key="22">
    <source>
        <dbReference type="SAM" id="Phobius"/>
    </source>
</evidence>
<dbReference type="InterPro" id="IPR036890">
    <property type="entry name" value="HATPase_C_sf"/>
</dbReference>
<dbReference type="SUPFAM" id="SSF158472">
    <property type="entry name" value="HAMP domain-like"/>
    <property type="match status" value="1"/>
</dbReference>
<dbReference type="RefSeq" id="WP_074746172.1">
    <property type="nucleotide sequence ID" value="NZ_FOCT01000006.1"/>
</dbReference>
<evidence type="ECO:0000256" key="3">
    <source>
        <dbReference type="ARBA" id="ARBA00012438"/>
    </source>
</evidence>
<evidence type="ECO:0000256" key="19">
    <source>
        <dbReference type="PROSITE-ProRule" id="PRU00169"/>
    </source>
</evidence>
<dbReference type="SMART" id="SM00388">
    <property type="entry name" value="HisKA"/>
    <property type="match status" value="1"/>
</dbReference>
<dbReference type="PRINTS" id="PR00344">
    <property type="entry name" value="BCTRLSENSOR"/>
</dbReference>
<dbReference type="SMART" id="SM00073">
    <property type="entry name" value="HPT"/>
    <property type="match status" value="1"/>
</dbReference>
<evidence type="ECO:0000256" key="18">
    <source>
        <dbReference type="PROSITE-ProRule" id="PRU00110"/>
    </source>
</evidence>
<proteinExistence type="predicted"/>
<dbReference type="InterPro" id="IPR001789">
    <property type="entry name" value="Sig_transdc_resp-reg_receiver"/>
</dbReference>
<dbReference type="InterPro" id="IPR001610">
    <property type="entry name" value="PAC"/>
</dbReference>
<protein>
    <recommendedName>
        <fullName evidence="16">Sensory/regulatory protein RpfC</fullName>
        <ecNumber evidence="3">2.7.13.3</ecNumber>
    </recommendedName>
    <alternativeName>
        <fullName evidence="17">Virulence sensor protein BvgS</fullName>
    </alternativeName>
</protein>
<dbReference type="FunFam" id="1.10.287.130:FF:000002">
    <property type="entry name" value="Two-component osmosensing histidine kinase"/>
    <property type="match status" value="1"/>
</dbReference>
<comment type="catalytic activity">
    <reaction evidence="1">
        <text>ATP + protein L-histidine = ADP + protein N-phospho-L-histidine.</text>
        <dbReference type="EC" id="2.7.13.3"/>
    </reaction>
</comment>
<dbReference type="PANTHER" id="PTHR45339:SF1">
    <property type="entry name" value="HYBRID SIGNAL TRANSDUCTION HISTIDINE KINASE J"/>
    <property type="match status" value="1"/>
</dbReference>
<dbReference type="NCBIfam" id="TIGR00229">
    <property type="entry name" value="sensory_box"/>
    <property type="match status" value="2"/>
</dbReference>
<dbReference type="InterPro" id="IPR013656">
    <property type="entry name" value="PAS_4"/>
</dbReference>
<dbReference type="Pfam" id="PF00072">
    <property type="entry name" value="Response_reg"/>
    <property type="match status" value="1"/>
</dbReference>
<feature type="region of interest" description="Disordered" evidence="21">
    <location>
        <begin position="1249"/>
        <end position="1282"/>
    </location>
</feature>
<evidence type="ECO:0000256" key="14">
    <source>
        <dbReference type="ARBA" id="ARBA00058004"/>
    </source>
</evidence>
<dbReference type="Pfam" id="PF02518">
    <property type="entry name" value="HATPase_c"/>
    <property type="match status" value="1"/>
</dbReference>
<dbReference type="Gene3D" id="1.20.120.160">
    <property type="entry name" value="HPT domain"/>
    <property type="match status" value="1"/>
</dbReference>
<dbReference type="SMART" id="SM00091">
    <property type="entry name" value="PAS"/>
    <property type="match status" value="2"/>
</dbReference>
<dbReference type="PROSITE" id="PS50885">
    <property type="entry name" value="HAMP"/>
    <property type="match status" value="1"/>
</dbReference>
<dbReference type="GO" id="GO:0006355">
    <property type="term" value="P:regulation of DNA-templated transcription"/>
    <property type="evidence" value="ECO:0007669"/>
    <property type="project" value="InterPro"/>
</dbReference>
<dbReference type="InterPro" id="IPR033479">
    <property type="entry name" value="dCache_1"/>
</dbReference>
<evidence type="ECO:0000259" key="28">
    <source>
        <dbReference type="PROSITE" id="PS50894"/>
    </source>
</evidence>
<dbReference type="Pfam" id="PF08448">
    <property type="entry name" value="PAS_4"/>
    <property type="match status" value="1"/>
</dbReference>
<dbReference type="Pfam" id="PF00989">
    <property type="entry name" value="PAS"/>
    <property type="match status" value="1"/>
</dbReference>
<keyword evidence="13 22" id="KW-0472">Membrane</keyword>
<comment type="function">
    <text evidence="14">Member of the two-component regulatory system BvgS/BvgA. Phosphorylates BvgA via a four-step phosphorelay in response to environmental signals.</text>
</comment>
<dbReference type="PROSITE" id="PS50110">
    <property type="entry name" value="RESPONSE_REGULATORY"/>
    <property type="match status" value="1"/>
</dbReference>
<evidence type="ECO:0000256" key="5">
    <source>
        <dbReference type="ARBA" id="ARBA00022553"/>
    </source>
</evidence>
<evidence type="ECO:0000259" key="25">
    <source>
        <dbReference type="PROSITE" id="PS50112"/>
    </source>
</evidence>
<keyword evidence="11 22" id="KW-1133">Transmembrane helix</keyword>
<evidence type="ECO:0000259" key="24">
    <source>
        <dbReference type="PROSITE" id="PS50110"/>
    </source>
</evidence>
<feature type="domain" description="Histidine kinase" evidence="23">
    <location>
        <begin position="718"/>
        <end position="943"/>
    </location>
</feature>
<keyword evidence="20" id="KW-0175">Coiled coil</keyword>
<evidence type="ECO:0000256" key="8">
    <source>
        <dbReference type="ARBA" id="ARBA00022741"/>
    </source>
</evidence>
<evidence type="ECO:0000256" key="10">
    <source>
        <dbReference type="ARBA" id="ARBA00022840"/>
    </source>
</evidence>
<dbReference type="Gene3D" id="3.30.450.20">
    <property type="entry name" value="PAS domain"/>
    <property type="match status" value="2"/>
</dbReference>
<dbReference type="SMART" id="SM00448">
    <property type="entry name" value="REC"/>
    <property type="match status" value="1"/>
</dbReference>
<evidence type="ECO:0000256" key="4">
    <source>
        <dbReference type="ARBA" id="ARBA00022475"/>
    </source>
</evidence>
<evidence type="ECO:0000259" key="23">
    <source>
        <dbReference type="PROSITE" id="PS50109"/>
    </source>
</evidence>
<evidence type="ECO:0000259" key="26">
    <source>
        <dbReference type="PROSITE" id="PS50113"/>
    </source>
</evidence>
<dbReference type="InterPro" id="IPR036097">
    <property type="entry name" value="HisK_dim/P_sf"/>
</dbReference>
<dbReference type="InterPro" id="IPR035965">
    <property type="entry name" value="PAS-like_dom_sf"/>
</dbReference>
<dbReference type="CDD" id="cd17546">
    <property type="entry name" value="REC_hyHK_CKI1_RcsC-like"/>
    <property type="match status" value="1"/>
</dbReference>
<dbReference type="SUPFAM" id="SSF55874">
    <property type="entry name" value="ATPase domain of HSP90 chaperone/DNA topoisomerase II/histidine kinase"/>
    <property type="match status" value="1"/>
</dbReference>
<dbReference type="SMART" id="SM00086">
    <property type="entry name" value="PAC"/>
    <property type="match status" value="2"/>
</dbReference>
<dbReference type="Pfam" id="PF01627">
    <property type="entry name" value="Hpt"/>
    <property type="match status" value="1"/>
</dbReference>
<evidence type="ECO:0000256" key="1">
    <source>
        <dbReference type="ARBA" id="ARBA00000085"/>
    </source>
</evidence>
<dbReference type="SUPFAM" id="SSF52172">
    <property type="entry name" value="CheY-like"/>
    <property type="match status" value="1"/>
</dbReference>
<feature type="domain" description="HPt" evidence="28">
    <location>
        <begin position="1307"/>
        <end position="1401"/>
    </location>
</feature>
<dbReference type="InterPro" id="IPR004358">
    <property type="entry name" value="Sig_transdc_His_kin-like_C"/>
</dbReference>
<dbReference type="SUPFAM" id="SSF47226">
    <property type="entry name" value="Histidine-containing phosphotransfer domain, HPT domain"/>
    <property type="match status" value="1"/>
</dbReference>
<dbReference type="SMART" id="SM00304">
    <property type="entry name" value="HAMP"/>
    <property type="match status" value="1"/>
</dbReference>
<feature type="domain" description="HAMP" evidence="27">
    <location>
        <begin position="340"/>
        <end position="392"/>
    </location>
</feature>
<evidence type="ECO:0000256" key="9">
    <source>
        <dbReference type="ARBA" id="ARBA00022777"/>
    </source>
</evidence>
<dbReference type="PROSITE" id="PS50109">
    <property type="entry name" value="HIS_KIN"/>
    <property type="match status" value="1"/>
</dbReference>
<accession>A0A1H8IG93</accession>
<feature type="modified residue" description="4-aspartylphosphate" evidence="19">
    <location>
        <position position="1172"/>
    </location>
</feature>
<evidence type="ECO:0000256" key="15">
    <source>
        <dbReference type="ARBA" id="ARBA00064003"/>
    </source>
</evidence>
<dbReference type="GO" id="GO:0005886">
    <property type="term" value="C:plasma membrane"/>
    <property type="evidence" value="ECO:0007669"/>
    <property type="project" value="UniProtKB-SubCell"/>
</dbReference>
<feature type="domain" description="Response regulatory" evidence="24">
    <location>
        <begin position="1123"/>
        <end position="1242"/>
    </location>
</feature>
<evidence type="ECO:0000259" key="27">
    <source>
        <dbReference type="PROSITE" id="PS50885"/>
    </source>
</evidence>
<evidence type="ECO:0000256" key="21">
    <source>
        <dbReference type="SAM" id="MobiDB-lite"/>
    </source>
</evidence>
<dbReference type="Gene3D" id="6.10.340.10">
    <property type="match status" value="1"/>
</dbReference>
<evidence type="ECO:0000313" key="29">
    <source>
        <dbReference type="EMBL" id="SEN67850.1"/>
    </source>
</evidence>
<dbReference type="InterPro" id="IPR003660">
    <property type="entry name" value="HAMP_dom"/>
</dbReference>
<dbReference type="CDD" id="cd16922">
    <property type="entry name" value="HATPase_EvgS-ArcB-TorS-like"/>
    <property type="match status" value="1"/>
</dbReference>
<feature type="domain" description="PAC" evidence="26">
    <location>
        <begin position="521"/>
        <end position="571"/>
    </location>
</feature>
<dbReference type="CDD" id="cd00082">
    <property type="entry name" value="HisKA"/>
    <property type="match status" value="1"/>
</dbReference>
<evidence type="ECO:0000256" key="2">
    <source>
        <dbReference type="ARBA" id="ARBA00004651"/>
    </source>
</evidence>
<dbReference type="SMART" id="SM00387">
    <property type="entry name" value="HATPase_c"/>
    <property type="match status" value="1"/>
</dbReference>
<keyword evidence="10" id="KW-0067">ATP-binding</keyword>
<dbReference type="FunFam" id="3.30.565.10:FF:000010">
    <property type="entry name" value="Sensor histidine kinase RcsC"/>
    <property type="match status" value="1"/>
</dbReference>
<dbReference type="Proteomes" id="UP000183898">
    <property type="component" value="Unassembled WGS sequence"/>
</dbReference>
<dbReference type="Pfam" id="PF00672">
    <property type="entry name" value="HAMP"/>
    <property type="match status" value="1"/>
</dbReference>
<dbReference type="Pfam" id="PF00512">
    <property type="entry name" value="HisKA"/>
    <property type="match status" value="1"/>
</dbReference>
<keyword evidence="8" id="KW-0547">Nucleotide-binding</keyword>
<dbReference type="PROSITE" id="PS50112">
    <property type="entry name" value="PAS"/>
    <property type="match status" value="2"/>
</dbReference>
<feature type="domain" description="PAS" evidence="25">
    <location>
        <begin position="572"/>
        <end position="646"/>
    </location>
</feature>